<keyword evidence="3" id="KW-0479">Metal-binding</keyword>
<feature type="domain" description="Ubiquitin-like protease family profile" evidence="9">
    <location>
        <begin position="389"/>
        <end position="594"/>
    </location>
</feature>
<organism evidence="11">
    <name type="scientific">Oryza sativa subsp. japonica</name>
    <name type="common">Rice</name>
    <dbReference type="NCBI Taxonomy" id="39947"/>
    <lineage>
        <taxon>Eukaryota</taxon>
        <taxon>Viridiplantae</taxon>
        <taxon>Streptophyta</taxon>
        <taxon>Embryophyta</taxon>
        <taxon>Tracheophyta</taxon>
        <taxon>Spermatophyta</taxon>
        <taxon>Magnoliopsida</taxon>
        <taxon>Liliopsida</taxon>
        <taxon>Poales</taxon>
        <taxon>Poaceae</taxon>
        <taxon>BOP clade</taxon>
        <taxon>Oryzoideae</taxon>
        <taxon>Oryzeae</taxon>
        <taxon>Oryzinae</taxon>
        <taxon>Oryza</taxon>
        <taxon>Oryza sativa</taxon>
    </lineage>
</organism>
<dbReference type="InterPro" id="IPR003653">
    <property type="entry name" value="Peptidase_C48_C"/>
</dbReference>
<evidence type="ECO:0000256" key="8">
    <source>
        <dbReference type="SAM" id="Coils"/>
    </source>
</evidence>
<dbReference type="AlphaFoldDB" id="B9FBH4"/>
<keyword evidence="2" id="KW-0645">Protease</keyword>
<dbReference type="PANTHER" id="PTHR35163:SF12">
    <property type="entry name" value="OS05G0134500 PROTEIN"/>
    <property type="match status" value="1"/>
</dbReference>
<dbReference type="Pfam" id="PF06839">
    <property type="entry name" value="Zn_ribbon_GRF"/>
    <property type="match status" value="1"/>
</dbReference>
<proteinExistence type="inferred from homology"/>
<dbReference type="PANTHER" id="PTHR35163">
    <property type="entry name" value="OS02G0467300 PROTEIN"/>
    <property type="match status" value="1"/>
</dbReference>
<keyword evidence="5" id="KW-0378">Hydrolase</keyword>
<reference evidence="11" key="1">
    <citation type="journal article" date="2005" name="PLoS Biol.">
        <title>The genomes of Oryza sativa: a history of duplications.</title>
        <authorList>
            <person name="Yu J."/>
            <person name="Wang J."/>
            <person name="Lin W."/>
            <person name="Li S."/>
            <person name="Li H."/>
            <person name="Zhou J."/>
            <person name="Ni P."/>
            <person name="Dong W."/>
            <person name="Hu S."/>
            <person name="Zeng C."/>
            <person name="Zhang J."/>
            <person name="Zhang Y."/>
            <person name="Li R."/>
            <person name="Xu Z."/>
            <person name="Li S."/>
            <person name="Li X."/>
            <person name="Zheng H."/>
            <person name="Cong L."/>
            <person name="Lin L."/>
            <person name="Yin J."/>
            <person name="Geng J."/>
            <person name="Li G."/>
            <person name="Shi J."/>
            <person name="Liu J."/>
            <person name="Lv H."/>
            <person name="Li J."/>
            <person name="Wang J."/>
            <person name="Deng Y."/>
            <person name="Ran L."/>
            <person name="Shi X."/>
            <person name="Wang X."/>
            <person name="Wu Q."/>
            <person name="Li C."/>
            <person name="Ren X."/>
            <person name="Wang J."/>
            <person name="Wang X."/>
            <person name="Li D."/>
            <person name="Liu D."/>
            <person name="Zhang X."/>
            <person name="Ji Z."/>
            <person name="Zhao W."/>
            <person name="Sun Y."/>
            <person name="Zhang Z."/>
            <person name="Bao J."/>
            <person name="Han Y."/>
            <person name="Dong L."/>
            <person name="Ji J."/>
            <person name="Chen P."/>
            <person name="Wu S."/>
            <person name="Liu J."/>
            <person name="Xiao Y."/>
            <person name="Bu D."/>
            <person name="Tan J."/>
            <person name="Yang L."/>
            <person name="Ye C."/>
            <person name="Zhang J."/>
            <person name="Xu J."/>
            <person name="Zhou Y."/>
            <person name="Yu Y."/>
            <person name="Zhang B."/>
            <person name="Zhuang S."/>
            <person name="Wei H."/>
            <person name="Liu B."/>
            <person name="Lei M."/>
            <person name="Yu H."/>
            <person name="Li Y."/>
            <person name="Xu H."/>
            <person name="Wei S."/>
            <person name="He X."/>
            <person name="Fang L."/>
            <person name="Zhang Z."/>
            <person name="Zhang Y."/>
            <person name="Huang X."/>
            <person name="Su Z."/>
            <person name="Tong W."/>
            <person name="Li J."/>
            <person name="Tong Z."/>
            <person name="Li S."/>
            <person name="Ye J."/>
            <person name="Wang L."/>
            <person name="Fang L."/>
            <person name="Lei T."/>
            <person name="Chen C."/>
            <person name="Chen H."/>
            <person name="Xu Z."/>
            <person name="Li H."/>
            <person name="Huang H."/>
            <person name="Zhang F."/>
            <person name="Xu H."/>
            <person name="Li N."/>
            <person name="Zhao C."/>
            <person name="Li S."/>
            <person name="Dong L."/>
            <person name="Huang Y."/>
            <person name="Li L."/>
            <person name="Xi Y."/>
            <person name="Qi Q."/>
            <person name="Li W."/>
            <person name="Zhang B."/>
            <person name="Hu W."/>
            <person name="Zhang Y."/>
            <person name="Tian X."/>
            <person name="Jiao Y."/>
            <person name="Liang X."/>
            <person name="Jin J."/>
            <person name="Gao L."/>
            <person name="Zheng W."/>
            <person name="Hao B."/>
            <person name="Liu S."/>
            <person name="Wang W."/>
            <person name="Yuan L."/>
            <person name="Cao M."/>
            <person name="McDermott J."/>
            <person name="Samudrala R."/>
            <person name="Wang J."/>
            <person name="Wong G.K."/>
            <person name="Yang H."/>
        </authorList>
    </citation>
    <scope>NUCLEOTIDE SEQUENCE [LARGE SCALE GENOMIC DNA]</scope>
</reference>
<keyword evidence="6" id="KW-0862">Zinc</keyword>
<comment type="similarity">
    <text evidence="1">Belongs to the peptidase C48 family.</text>
</comment>
<keyword evidence="8" id="KW-0175">Coiled coil</keyword>
<evidence type="ECO:0000256" key="3">
    <source>
        <dbReference type="ARBA" id="ARBA00022723"/>
    </source>
</evidence>
<dbReference type="EMBL" id="CM000140">
    <property type="protein sequence ID" value="EEE58376.1"/>
    <property type="molecule type" value="Genomic_DNA"/>
</dbReference>
<evidence type="ECO:0000256" key="7">
    <source>
        <dbReference type="PROSITE-ProRule" id="PRU01343"/>
    </source>
</evidence>
<evidence type="ECO:0000313" key="11">
    <source>
        <dbReference type="EMBL" id="EEE58376.1"/>
    </source>
</evidence>
<accession>B9FBH4</accession>
<dbReference type="SUPFAM" id="SSF54001">
    <property type="entry name" value="Cysteine proteinases"/>
    <property type="match status" value="1"/>
</dbReference>
<gene>
    <name evidence="11" type="ORF">OsJ_09528</name>
</gene>
<dbReference type="GO" id="GO:0008270">
    <property type="term" value="F:zinc ion binding"/>
    <property type="evidence" value="ECO:0007669"/>
    <property type="project" value="UniProtKB-KW"/>
</dbReference>
<evidence type="ECO:0000256" key="1">
    <source>
        <dbReference type="ARBA" id="ARBA00005234"/>
    </source>
</evidence>
<dbReference type="GO" id="GO:0008234">
    <property type="term" value="F:cysteine-type peptidase activity"/>
    <property type="evidence" value="ECO:0007669"/>
    <property type="project" value="InterPro"/>
</dbReference>
<dbReference type="GO" id="GO:0006508">
    <property type="term" value="P:proteolysis"/>
    <property type="evidence" value="ECO:0007669"/>
    <property type="project" value="UniProtKB-KW"/>
</dbReference>
<reference evidence="11" key="2">
    <citation type="submission" date="2008-12" db="EMBL/GenBank/DDBJ databases">
        <title>Improved gene annotation of the rice (Oryza sativa) genomes.</title>
        <authorList>
            <person name="Wang J."/>
            <person name="Li R."/>
            <person name="Fan W."/>
            <person name="Huang Q."/>
            <person name="Zhang J."/>
            <person name="Zhou Y."/>
            <person name="Hu Y."/>
            <person name="Zi S."/>
            <person name="Li J."/>
            <person name="Ni P."/>
            <person name="Zheng H."/>
            <person name="Zhang Y."/>
            <person name="Zhao M."/>
            <person name="Hao Q."/>
            <person name="McDermott J."/>
            <person name="Samudrala R."/>
            <person name="Kristiansen K."/>
            <person name="Wong G.K.-S."/>
        </authorList>
    </citation>
    <scope>NUCLEOTIDE SEQUENCE</scope>
</reference>
<keyword evidence="4 7" id="KW-0863">Zinc-finger</keyword>
<dbReference type="Pfam" id="PF02902">
    <property type="entry name" value="Peptidase_C48"/>
    <property type="match status" value="1"/>
</dbReference>
<name>B9FBH4_ORYSJ</name>
<dbReference type="Proteomes" id="UP000007752">
    <property type="component" value="Chromosome 3"/>
</dbReference>
<dbReference type="PROSITE" id="PS51999">
    <property type="entry name" value="ZF_GRF"/>
    <property type="match status" value="1"/>
</dbReference>
<dbReference type="Gene3D" id="3.40.395.10">
    <property type="entry name" value="Adenoviral Proteinase, Chain A"/>
    <property type="match status" value="1"/>
</dbReference>
<evidence type="ECO:0000256" key="6">
    <source>
        <dbReference type="ARBA" id="ARBA00022833"/>
    </source>
</evidence>
<evidence type="ECO:0000256" key="2">
    <source>
        <dbReference type="ARBA" id="ARBA00022670"/>
    </source>
</evidence>
<evidence type="ECO:0000256" key="5">
    <source>
        <dbReference type="ARBA" id="ARBA00022801"/>
    </source>
</evidence>
<dbReference type="InterPro" id="IPR038765">
    <property type="entry name" value="Papain-like_cys_pep_sf"/>
</dbReference>
<evidence type="ECO:0000259" key="9">
    <source>
        <dbReference type="PROSITE" id="PS50600"/>
    </source>
</evidence>
<dbReference type="PROSITE" id="PS50600">
    <property type="entry name" value="ULP_PROTEASE"/>
    <property type="match status" value="1"/>
</dbReference>
<sequence>MVTSKKVQNNEAAMADGAVKEYRHGLCMDVPMYIEDSEYCGEELGTRLTCRHGLTPKRRTAWEGPDTGRRFLGCPLEEEDQCDKFFWVDEPWHPRVQKTLEQMWHAVERATKLTDNNTSTARRRNPGKRGRHGRKLPILSVKPRELTIASSPHKFVTMVRSLNPLQTAAMEKIGFGGLLAMPEININRCWYWEHVKAVNSEFCNINYNGRQIPLISFWNAANVRLRNKYDCRTAEGGGLIIEQIEHPDFLNDEQRYEHDTHGFEDRENDFYINEQRIEEDTAFEELENDYPILSDNEEIDAQQSFAYANDHMPYGTDNEKEKDDDRELNQCEDDHETKIKSPAKIAAVEHSGHIKVLVDMLQQLERSIQFMENKLTNKLLSVEQICRKNTLAIEDETNLAKEIDGNGTEEAPFIITGDEATETDDNNKTIAERLRGSANLGLTLKDKITINYILQSEKTKVIEAYTELINDNQQGHTRQYGSALIEKETQVQVFLPINRDKSHWYVIVINARCQEIQILDSMQMQPQWYNASEDIKNLINGVAKYIDYTVKERPVPTSWTDTNVAKWPLCPKSVPQQKDSWSCGLNALKFMETWDGKELTSDFLNMEPNEVFRLKVAANLINTTLNIVLAVHDDIRRLHSENSSTSEVTMKL</sequence>
<evidence type="ECO:0000259" key="10">
    <source>
        <dbReference type="PROSITE" id="PS51999"/>
    </source>
</evidence>
<dbReference type="InterPro" id="IPR010666">
    <property type="entry name" value="Znf_GRF"/>
</dbReference>
<feature type="domain" description="GRF-type" evidence="10">
    <location>
        <begin position="50"/>
        <end position="91"/>
    </location>
</feature>
<evidence type="ECO:0000256" key="4">
    <source>
        <dbReference type="ARBA" id="ARBA00022771"/>
    </source>
</evidence>
<protein>
    <submittedName>
        <fullName evidence="11">Uncharacterized protein</fullName>
    </submittedName>
</protein>
<feature type="coiled-coil region" evidence="8">
    <location>
        <begin position="354"/>
        <end position="381"/>
    </location>
</feature>